<dbReference type="PANTHER" id="PTHR47331:SF5">
    <property type="entry name" value="RIBONUCLEASE H"/>
    <property type="match status" value="1"/>
</dbReference>
<dbReference type="Proteomes" id="UP000466442">
    <property type="component" value="Linkage Group LG5"/>
</dbReference>
<comment type="caution">
    <text evidence="1">The sequence shown here is derived from an EMBL/GenBank/DDBJ whole genome shotgun (WGS) entry which is preliminary data.</text>
</comment>
<accession>A0A8S9XQ14</accession>
<evidence type="ECO:0008006" key="3">
    <source>
        <dbReference type="Google" id="ProtNLM"/>
    </source>
</evidence>
<organism evidence="1 2">
    <name type="scientific">Apolygus lucorum</name>
    <name type="common">Small green plant bug</name>
    <name type="synonym">Lygocoris lucorum</name>
    <dbReference type="NCBI Taxonomy" id="248454"/>
    <lineage>
        <taxon>Eukaryota</taxon>
        <taxon>Metazoa</taxon>
        <taxon>Ecdysozoa</taxon>
        <taxon>Arthropoda</taxon>
        <taxon>Hexapoda</taxon>
        <taxon>Insecta</taxon>
        <taxon>Pterygota</taxon>
        <taxon>Neoptera</taxon>
        <taxon>Paraneoptera</taxon>
        <taxon>Hemiptera</taxon>
        <taxon>Heteroptera</taxon>
        <taxon>Panheteroptera</taxon>
        <taxon>Cimicomorpha</taxon>
        <taxon>Miridae</taxon>
        <taxon>Mirini</taxon>
        <taxon>Apolygus</taxon>
    </lineage>
</organism>
<dbReference type="EMBL" id="WIXP02000005">
    <property type="protein sequence ID" value="KAF6210724.1"/>
    <property type="molecule type" value="Genomic_DNA"/>
</dbReference>
<protein>
    <recommendedName>
        <fullName evidence="3">Peptidase aspartic putative domain-containing protein</fullName>
    </recommendedName>
</protein>
<proteinExistence type="predicted"/>
<dbReference type="Gene3D" id="2.40.70.10">
    <property type="entry name" value="Acid Proteases"/>
    <property type="match status" value="1"/>
</dbReference>
<dbReference type="InterPro" id="IPR021109">
    <property type="entry name" value="Peptidase_aspartic_dom_sf"/>
</dbReference>
<dbReference type="AlphaFoldDB" id="A0A8S9XQ14"/>
<reference evidence="1" key="1">
    <citation type="journal article" date="2021" name="Mol. Ecol. Resour.">
        <title>Apolygus lucorum genome provides insights into omnivorousness and mesophyll feeding.</title>
        <authorList>
            <person name="Liu Y."/>
            <person name="Liu H."/>
            <person name="Wang H."/>
            <person name="Huang T."/>
            <person name="Liu B."/>
            <person name="Yang B."/>
            <person name="Yin L."/>
            <person name="Li B."/>
            <person name="Zhang Y."/>
            <person name="Zhang S."/>
            <person name="Jiang F."/>
            <person name="Zhang X."/>
            <person name="Ren Y."/>
            <person name="Wang B."/>
            <person name="Wang S."/>
            <person name="Lu Y."/>
            <person name="Wu K."/>
            <person name="Fan W."/>
            <person name="Wang G."/>
        </authorList>
    </citation>
    <scope>NUCLEOTIDE SEQUENCE</scope>
    <source>
        <strain evidence="1">12Hb</strain>
    </source>
</reference>
<sequence>MVLLSTAQVSVVDSLGNRHLVRALLDSGSQSHFITKECCQRLNLKTTPSRSIVDCLGNESIGSSERVSFTFSSVKSPDVHFSVDACVLDEITNQLPSVSISMEGLPHLQGLELADQQFNIPGPIDLLISAALWPRIVGTPKKLGPIGSPTAIESKLGWIVIGETHLRPCSASKSFLSITDSSLETLLEKFWTIEELPSDSFVGPDDEACEKQFLETVRRQDDGRFVVSLPFREPSSLLGDSLQTSTHRFLSLERRFLRNPDLGRQYCRVMDGHMTAGFVGKVEEAASDAPLAYYVPHHAVMKPGSSSTPLRIVWNMSAPTSTGYSLNDLLHIGPKLQADIFTILLNFRLFRVALSADVRQMYLQILVEPRDPVDD</sequence>
<dbReference type="OrthoDB" id="6619828at2759"/>
<keyword evidence="2" id="KW-1185">Reference proteome</keyword>
<evidence type="ECO:0000313" key="1">
    <source>
        <dbReference type="EMBL" id="KAF6210724.1"/>
    </source>
</evidence>
<gene>
    <name evidence="1" type="ORF">GE061_013833</name>
</gene>
<name>A0A8S9XQ14_APOLU</name>
<dbReference type="PANTHER" id="PTHR47331">
    <property type="entry name" value="PHD-TYPE DOMAIN-CONTAINING PROTEIN"/>
    <property type="match status" value="1"/>
</dbReference>
<evidence type="ECO:0000313" key="2">
    <source>
        <dbReference type="Proteomes" id="UP000466442"/>
    </source>
</evidence>